<accession>A0A382E0H4</accession>
<dbReference type="InterPro" id="IPR000760">
    <property type="entry name" value="Inositol_monophosphatase-like"/>
</dbReference>
<dbReference type="Gene3D" id="3.30.540.10">
    <property type="entry name" value="Fructose-1,6-Bisphosphatase, subunit A, domain 1"/>
    <property type="match status" value="1"/>
</dbReference>
<dbReference type="GO" id="GO:0000103">
    <property type="term" value="P:sulfate assimilation"/>
    <property type="evidence" value="ECO:0007669"/>
    <property type="project" value="TreeGrafter"/>
</dbReference>
<dbReference type="PANTHER" id="PTHR43028:SF5">
    <property type="entry name" value="3'(2'),5'-BISPHOSPHATE NUCLEOTIDASE 1"/>
    <property type="match status" value="1"/>
</dbReference>
<protein>
    <recommendedName>
        <fullName evidence="2">3'(2'),5'-bisphosphate nucleotidase CysQ</fullName>
    </recommendedName>
</protein>
<dbReference type="PANTHER" id="PTHR43028">
    <property type="entry name" value="3'(2'),5'-BISPHOSPHATE NUCLEOTIDASE 1"/>
    <property type="match status" value="1"/>
</dbReference>
<reference evidence="1" key="1">
    <citation type="submission" date="2018-05" db="EMBL/GenBank/DDBJ databases">
        <authorList>
            <person name="Lanie J.A."/>
            <person name="Ng W.-L."/>
            <person name="Kazmierczak K.M."/>
            <person name="Andrzejewski T.M."/>
            <person name="Davidsen T.M."/>
            <person name="Wayne K.J."/>
            <person name="Tettelin H."/>
            <person name="Glass J.I."/>
            <person name="Rusch D."/>
            <person name="Podicherti R."/>
            <person name="Tsui H.-C.T."/>
            <person name="Winkler M.E."/>
        </authorList>
    </citation>
    <scope>NUCLEOTIDE SEQUENCE</scope>
</reference>
<feature type="non-terminal residue" evidence="1">
    <location>
        <position position="102"/>
    </location>
</feature>
<evidence type="ECO:0000313" key="1">
    <source>
        <dbReference type="EMBL" id="SVB43882.1"/>
    </source>
</evidence>
<dbReference type="SUPFAM" id="SSF56655">
    <property type="entry name" value="Carbohydrate phosphatase"/>
    <property type="match status" value="1"/>
</dbReference>
<dbReference type="EMBL" id="UINC01041936">
    <property type="protein sequence ID" value="SVB43882.1"/>
    <property type="molecule type" value="Genomic_DNA"/>
</dbReference>
<dbReference type="GO" id="GO:0050427">
    <property type="term" value="P:3'-phosphoadenosine 5'-phosphosulfate metabolic process"/>
    <property type="evidence" value="ECO:0007669"/>
    <property type="project" value="TreeGrafter"/>
</dbReference>
<sequence length="102" mass="11351">MLSEITRIAVEAGREIMIVYESAYDVEEKADGSPLTAADRNAHDLICDRLDALTPEIPLVSEESIGLDTDERLAWACLWLIDPLDGTKEFIQRNGEFTVNIA</sequence>
<organism evidence="1">
    <name type="scientific">marine metagenome</name>
    <dbReference type="NCBI Taxonomy" id="408172"/>
    <lineage>
        <taxon>unclassified sequences</taxon>
        <taxon>metagenomes</taxon>
        <taxon>ecological metagenomes</taxon>
    </lineage>
</organism>
<dbReference type="PRINTS" id="PR00377">
    <property type="entry name" value="IMPHPHTASES"/>
</dbReference>
<dbReference type="AlphaFoldDB" id="A0A382E0H4"/>
<dbReference type="GO" id="GO:0008441">
    <property type="term" value="F:3'(2'),5'-bisphosphate nucleotidase activity"/>
    <property type="evidence" value="ECO:0007669"/>
    <property type="project" value="TreeGrafter"/>
</dbReference>
<proteinExistence type="predicted"/>
<gene>
    <name evidence="1" type="ORF">METZ01_LOCUS196736</name>
</gene>
<dbReference type="Pfam" id="PF00459">
    <property type="entry name" value="Inositol_P"/>
    <property type="match status" value="1"/>
</dbReference>
<dbReference type="InterPro" id="IPR050725">
    <property type="entry name" value="CysQ/Inositol_MonoPase"/>
</dbReference>
<evidence type="ECO:0008006" key="2">
    <source>
        <dbReference type="Google" id="ProtNLM"/>
    </source>
</evidence>
<name>A0A382E0H4_9ZZZZ</name>